<reference evidence="2" key="2">
    <citation type="submission" date="2023-01" db="EMBL/GenBank/DDBJ databases">
        <authorList>
            <person name="Sun Q."/>
            <person name="Evtushenko L."/>
        </authorList>
    </citation>
    <scope>NUCLEOTIDE SEQUENCE</scope>
    <source>
        <strain evidence="2">VKM Ac-1940</strain>
    </source>
</reference>
<feature type="region of interest" description="Disordered" evidence="1">
    <location>
        <begin position="57"/>
        <end position="102"/>
    </location>
</feature>
<accession>A0A9W6M5A4</accession>
<evidence type="ECO:0000313" key="2">
    <source>
        <dbReference type="EMBL" id="GLJ94293.1"/>
    </source>
</evidence>
<sequence length="102" mass="11230">MALLGTAGVTRASDRREAVGRPSAKVNARTRQEIHGETTRDTSCFDADVLSRRGCRRDAKRRDGGREARAAAGAKRARRRARSGAAAGAKRARREVRRWAWA</sequence>
<keyword evidence="3" id="KW-1185">Reference proteome</keyword>
<dbReference type="EMBL" id="BSER01000001">
    <property type="protein sequence ID" value="GLJ94293.1"/>
    <property type="molecule type" value="Genomic_DNA"/>
</dbReference>
<dbReference type="Proteomes" id="UP001142291">
    <property type="component" value="Unassembled WGS sequence"/>
</dbReference>
<feature type="compositionally biased region" description="Basic and acidic residues" evidence="1">
    <location>
        <begin position="57"/>
        <end position="69"/>
    </location>
</feature>
<comment type="caution">
    <text evidence="2">The sequence shown here is derived from an EMBL/GenBank/DDBJ whole genome shotgun (WGS) entry which is preliminary data.</text>
</comment>
<gene>
    <name evidence="2" type="ORF">GCM10017591_03540</name>
</gene>
<feature type="region of interest" description="Disordered" evidence="1">
    <location>
        <begin position="1"/>
        <end position="39"/>
    </location>
</feature>
<proteinExistence type="predicted"/>
<name>A0A9W6M5A4_9MICO</name>
<dbReference type="AlphaFoldDB" id="A0A9W6M5A4"/>
<organism evidence="2 3">
    <name type="scientific">Microbacterium dextranolyticum</name>
    <dbReference type="NCBI Taxonomy" id="36806"/>
    <lineage>
        <taxon>Bacteria</taxon>
        <taxon>Bacillati</taxon>
        <taxon>Actinomycetota</taxon>
        <taxon>Actinomycetes</taxon>
        <taxon>Micrococcales</taxon>
        <taxon>Microbacteriaceae</taxon>
        <taxon>Microbacterium</taxon>
    </lineage>
</organism>
<reference evidence="2" key="1">
    <citation type="journal article" date="2014" name="Int. J. Syst. Evol. Microbiol.">
        <title>Complete genome sequence of Corynebacterium casei LMG S-19264T (=DSM 44701T), isolated from a smear-ripened cheese.</title>
        <authorList>
            <consortium name="US DOE Joint Genome Institute (JGI-PGF)"/>
            <person name="Walter F."/>
            <person name="Albersmeier A."/>
            <person name="Kalinowski J."/>
            <person name="Ruckert C."/>
        </authorList>
    </citation>
    <scope>NUCLEOTIDE SEQUENCE</scope>
    <source>
        <strain evidence="2">VKM Ac-1940</strain>
    </source>
</reference>
<protein>
    <submittedName>
        <fullName evidence="2">Uncharacterized protein</fullName>
    </submittedName>
</protein>
<evidence type="ECO:0000256" key="1">
    <source>
        <dbReference type="SAM" id="MobiDB-lite"/>
    </source>
</evidence>
<feature type="compositionally biased region" description="Basic and acidic residues" evidence="1">
    <location>
        <begin position="30"/>
        <end position="39"/>
    </location>
</feature>
<evidence type="ECO:0000313" key="3">
    <source>
        <dbReference type="Proteomes" id="UP001142291"/>
    </source>
</evidence>